<dbReference type="Proteomes" id="UP000015106">
    <property type="component" value="Chromosome 5"/>
</dbReference>
<name>A0A8R7UM98_TRIUA</name>
<proteinExistence type="predicted"/>
<reference evidence="2" key="1">
    <citation type="journal article" date="2013" name="Nature">
        <title>Draft genome of the wheat A-genome progenitor Triticum urartu.</title>
        <authorList>
            <person name="Ling H.Q."/>
            <person name="Zhao S."/>
            <person name="Liu D."/>
            <person name="Wang J."/>
            <person name="Sun H."/>
            <person name="Zhang C."/>
            <person name="Fan H."/>
            <person name="Li D."/>
            <person name="Dong L."/>
            <person name="Tao Y."/>
            <person name="Gao C."/>
            <person name="Wu H."/>
            <person name="Li Y."/>
            <person name="Cui Y."/>
            <person name="Guo X."/>
            <person name="Zheng S."/>
            <person name="Wang B."/>
            <person name="Yu K."/>
            <person name="Liang Q."/>
            <person name="Yang W."/>
            <person name="Lou X."/>
            <person name="Chen J."/>
            <person name="Feng M."/>
            <person name="Jian J."/>
            <person name="Zhang X."/>
            <person name="Luo G."/>
            <person name="Jiang Y."/>
            <person name="Liu J."/>
            <person name="Wang Z."/>
            <person name="Sha Y."/>
            <person name="Zhang B."/>
            <person name="Wu H."/>
            <person name="Tang D."/>
            <person name="Shen Q."/>
            <person name="Xue P."/>
            <person name="Zou S."/>
            <person name="Wang X."/>
            <person name="Liu X."/>
            <person name="Wang F."/>
            <person name="Yang Y."/>
            <person name="An X."/>
            <person name="Dong Z."/>
            <person name="Zhang K."/>
            <person name="Zhang X."/>
            <person name="Luo M.C."/>
            <person name="Dvorak J."/>
            <person name="Tong Y."/>
            <person name="Wang J."/>
            <person name="Yang H."/>
            <person name="Li Z."/>
            <person name="Wang D."/>
            <person name="Zhang A."/>
            <person name="Wang J."/>
        </authorList>
    </citation>
    <scope>NUCLEOTIDE SEQUENCE</scope>
    <source>
        <strain evidence="2">cv. G1812</strain>
    </source>
</reference>
<accession>A0A8R7UM98</accession>
<dbReference type="Gramene" id="TuG1812G0500004487.01.T01">
    <property type="protein sequence ID" value="TuG1812G0500004487.01.T01.cds255672"/>
    <property type="gene ID" value="TuG1812G0500004487.01"/>
</dbReference>
<reference evidence="1" key="2">
    <citation type="submission" date="2018-03" db="EMBL/GenBank/DDBJ databases">
        <title>The Triticum urartu genome reveals the dynamic nature of wheat genome evolution.</title>
        <authorList>
            <person name="Ling H."/>
            <person name="Ma B."/>
            <person name="Shi X."/>
            <person name="Liu H."/>
            <person name="Dong L."/>
            <person name="Sun H."/>
            <person name="Cao Y."/>
            <person name="Gao Q."/>
            <person name="Zheng S."/>
            <person name="Li Y."/>
            <person name="Yu Y."/>
            <person name="Du H."/>
            <person name="Qi M."/>
            <person name="Li Y."/>
            <person name="Yu H."/>
            <person name="Cui Y."/>
            <person name="Wang N."/>
            <person name="Chen C."/>
            <person name="Wu H."/>
            <person name="Zhao Y."/>
            <person name="Zhang J."/>
            <person name="Li Y."/>
            <person name="Zhou W."/>
            <person name="Zhang B."/>
            <person name="Hu W."/>
            <person name="Eijk M."/>
            <person name="Tang J."/>
            <person name="Witsenboer H."/>
            <person name="Zhao S."/>
            <person name="Li Z."/>
            <person name="Zhang A."/>
            <person name="Wang D."/>
            <person name="Liang C."/>
        </authorList>
    </citation>
    <scope>NUCLEOTIDE SEQUENCE [LARGE SCALE GENOMIC DNA]</scope>
    <source>
        <strain evidence="1">cv. G1812</strain>
    </source>
</reference>
<reference evidence="1" key="3">
    <citation type="submission" date="2022-06" db="UniProtKB">
        <authorList>
            <consortium name="EnsemblPlants"/>
        </authorList>
    </citation>
    <scope>IDENTIFICATION</scope>
</reference>
<evidence type="ECO:0000313" key="2">
    <source>
        <dbReference type="Proteomes" id="UP000015106"/>
    </source>
</evidence>
<protein>
    <submittedName>
        <fullName evidence="1">Uncharacterized protein</fullName>
    </submittedName>
</protein>
<evidence type="ECO:0000313" key="1">
    <source>
        <dbReference type="EnsemblPlants" id="TuG1812G0500004487.01.T01.cds255672"/>
    </source>
</evidence>
<sequence length="139" mass="14646">MSSISARACACGSPLELPEAGAAVVDLLVDVVGPEAGLRARVGVGGEQSGRVREGLLQVLEDDEGLVDGTAVVEEHRDLLMHRVGAEEAVALAGHQVLLRVLVGQALLGQRDAHALPERAHPEVQQHQPLLARHCSRLP</sequence>
<dbReference type="EnsemblPlants" id="TuG1812G0500004487.01.T01">
    <property type="protein sequence ID" value="TuG1812G0500004487.01.T01.cds255672"/>
    <property type="gene ID" value="TuG1812G0500004487.01"/>
</dbReference>
<dbReference type="AlphaFoldDB" id="A0A8R7UM98"/>
<keyword evidence="2" id="KW-1185">Reference proteome</keyword>
<organism evidence="1 2">
    <name type="scientific">Triticum urartu</name>
    <name type="common">Red wild einkorn</name>
    <name type="synonym">Crithodium urartu</name>
    <dbReference type="NCBI Taxonomy" id="4572"/>
    <lineage>
        <taxon>Eukaryota</taxon>
        <taxon>Viridiplantae</taxon>
        <taxon>Streptophyta</taxon>
        <taxon>Embryophyta</taxon>
        <taxon>Tracheophyta</taxon>
        <taxon>Spermatophyta</taxon>
        <taxon>Magnoliopsida</taxon>
        <taxon>Liliopsida</taxon>
        <taxon>Poales</taxon>
        <taxon>Poaceae</taxon>
        <taxon>BOP clade</taxon>
        <taxon>Pooideae</taxon>
        <taxon>Triticodae</taxon>
        <taxon>Triticeae</taxon>
        <taxon>Triticinae</taxon>
        <taxon>Triticum</taxon>
    </lineage>
</organism>